<dbReference type="RefSeq" id="XP_030829622.1">
    <property type="nucleotide sequence ID" value="XM_030973762.1"/>
</dbReference>
<reference evidence="1" key="2">
    <citation type="submission" date="2021-01" db="UniProtKB">
        <authorList>
            <consortium name="EnsemblMetazoa"/>
        </authorList>
    </citation>
    <scope>IDENTIFICATION</scope>
</reference>
<dbReference type="AlphaFoldDB" id="A0A7M7N146"/>
<name>A0A7M7N146_STRPU</name>
<accession>A0A7M7N146</accession>
<protein>
    <submittedName>
        <fullName evidence="1">Uncharacterized protein</fullName>
    </submittedName>
</protein>
<sequence length="248" mass="28143">MAEGIRDVSTISDDHRNDSTCAEENGLMSWFNPVALFKLFSTSTSSTAIENERTDNGAVSTSDDHGLQEMTKALHQVRTCWSQLIFETPNGKVTLKTSLMEQLQPMRPDDKTYRNDLELTGITLINLKNSSDPLFQSLERMLSEDQEFLTVFVKAFHATLEWSITESDINLLYVEVLRILNEINEKNGYPVSRRLFWLQGLESSPHLPVTYTSTPGIPRPDPRPSRLLTYLFYSTSEQNGSTCLLKLV</sequence>
<dbReference type="KEGG" id="spu:105444950"/>
<keyword evidence="2" id="KW-1185">Reference proteome</keyword>
<dbReference type="EnsemblMetazoa" id="XM_030973762">
    <property type="protein sequence ID" value="XP_030829622"/>
    <property type="gene ID" value="LOC105444950"/>
</dbReference>
<evidence type="ECO:0000313" key="1">
    <source>
        <dbReference type="EnsemblMetazoa" id="XP_030829622"/>
    </source>
</evidence>
<dbReference type="GeneID" id="105444950"/>
<evidence type="ECO:0000313" key="2">
    <source>
        <dbReference type="Proteomes" id="UP000007110"/>
    </source>
</evidence>
<organism evidence="1 2">
    <name type="scientific">Strongylocentrotus purpuratus</name>
    <name type="common">Purple sea urchin</name>
    <dbReference type="NCBI Taxonomy" id="7668"/>
    <lineage>
        <taxon>Eukaryota</taxon>
        <taxon>Metazoa</taxon>
        <taxon>Echinodermata</taxon>
        <taxon>Eleutherozoa</taxon>
        <taxon>Echinozoa</taxon>
        <taxon>Echinoidea</taxon>
        <taxon>Euechinoidea</taxon>
        <taxon>Echinacea</taxon>
        <taxon>Camarodonta</taxon>
        <taxon>Echinidea</taxon>
        <taxon>Strongylocentrotidae</taxon>
        <taxon>Strongylocentrotus</taxon>
    </lineage>
</organism>
<reference evidence="2" key="1">
    <citation type="submission" date="2015-02" db="EMBL/GenBank/DDBJ databases">
        <title>Genome sequencing for Strongylocentrotus purpuratus.</title>
        <authorList>
            <person name="Murali S."/>
            <person name="Liu Y."/>
            <person name="Vee V."/>
            <person name="English A."/>
            <person name="Wang M."/>
            <person name="Skinner E."/>
            <person name="Han Y."/>
            <person name="Muzny D.M."/>
            <person name="Worley K.C."/>
            <person name="Gibbs R.A."/>
        </authorList>
    </citation>
    <scope>NUCLEOTIDE SEQUENCE</scope>
</reference>
<dbReference type="Proteomes" id="UP000007110">
    <property type="component" value="Unassembled WGS sequence"/>
</dbReference>
<dbReference type="InParanoid" id="A0A7M7N146"/>
<proteinExistence type="predicted"/>